<dbReference type="SUPFAM" id="SSF57756">
    <property type="entry name" value="Retrovirus zinc finger-like domains"/>
    <property type="match status" value="1"/>
</dbReference>
<dbReference type="GO" id="GO:0003676">
    <property type="term" value="F:nucleic acid binding"/>
    <property type="evidence" value="ECO:0007669"/>
    <property type="project" value="InterPro"/>
</dbReference>
<dbReference type="InterPro" id="IPR036875">
    <property type="entry name" value="Znf_CCHC_sf"/>
</dbReference>
<keyword evidence="1" id="KW-0863">Zinc-finger</keyword>
<evidence type="ECO:0000256" key="2">
    <source>
        <dbReference type="SAM" id="MobiDB-lite"/>
    </source>
</evidence>
<evidence type="ECO:0000259" key="3">
    <source>
        <dbReference type="PROSITE" id="PS50158"/>
    </source>
</evidence>
<protein>
    <recommendedName>
        <fullName evidence="3">CCHC-type domain-containing protein</fullName>
    </recommendedName>
</protein>
<evidence type="ECO:0000313" key="5">
    <source>
        <dbReference type="Proteomes" id="UP000740926"/>
    </source>
</evidence>
<gene>
    <name evidence="4" type="ORF">G6F50_009326</name>
</gene>
<proteinExistence type="predicted"/>
<name>A0A9P6YX08_9FUNG</name>
<reference evidence="4 5" key="1">
    <citation type="journal article" date="2020" name="Microb. Genom.">
        <title>Genetic diversity of clinical and environmental Mucorales isolates obtained from an investigation of mucormycosis cases among solid organ transplant recipients.</title>
        <authorList>
            <person name="Nguyen M.H."/>
            <person name="Kaul D."/>
            <person name="Muto C."/>
            <person name="Cheng S.J."/>
            <person name="Richter R.A."/>
            <person name="Bruno V.M."/>
            <person name="Liu G."/>
            <person name="Beyhan S."/>
            <person name="Sundermann A.J."/>
            <person name="Mounaud S."/>
            <person name="Pasculle A.W."/>
            <person name="Nierman W.C."/>
            <person name="Driscoll E."/>
            <person name="Cumbie R."/>
            <person name="Clancy C.J."/>
            <person name="Dupont C.L."/>
        </authorList>
    </citation>
    <scope>NUCLEOTIDE SEQUENCE [LARGE SCALE GENOMIC DNA]</scope>
    <source>
        <strain evidence="4 5">GL24</strain>
    </source>
</reference>
<keyword evidence="1" id="KW-0862">Zinc</keyword>
<sequence>MTTSDPTYISIINDNLVPSTPLTYITGSSDCSVTYTVPSSHCHLDLDFLSALRDKFPFGIGFAVQHKEDGNSLSVEIGLASYDYCQQAINKPIVFNDISFPAIRTFSSSFTRFNFSGIPMESPVETKINLLNIFFRYGKVIDIVLHLDDASSKWFRGNGHVLVDIADSSDDQLQPSYKVDYKNQTAILVTWNKMPVHCRYCKQMGHNRDSCPERPKENRTCYTCGIKGHLSIQCSRASPSEHEAAKRSRHIELTSTITTRAIATPRVNKAQKHLSQSPTTITTVPVTVNDVPVEETQLEDTPEFEDIHIHQLEQIRDEQDQDNAHLEVVCRDDDVNMPDENINLPAYDTPSQFSSLNPQTSTPASITTNTTTSLSNNKPTPASTCVSPMQ</sequence>
<feature type="compositionally biased region" description="Polar residues" evidence="2">
    <location>
        <begin position="349"/>
        <end position="359"/>
    </location>
</feature>
<evidence type="ECO:0000313" key="4">
    <source>
        <dbReference type="EMBL" id="KAG1566245.1"/>
    </source>
</evidence>
<dbReference type="Pfam" id="PF00098">
    <property type="entry name" value="zf-CCHC"/>
    <property type="match status" value="1"/>
</dbReference>
<feature type="region of interest" description="Disordered" evidence="2">
    <location>
        <begin position="346"/>
        <end position="390"/>
    </location>
</feature>
<dbReference type="AlphaFoldDB" id="A0A9P6YX08"/>
<dbReference type="Gene3D" id="4.10.60.10">
    <property type="entry name" value="Zinc finger, CCHC-type"/>
    <property type="match status" value="1"/>
</dbReference>
<comment type="caution">
    <text evidence="4">The sequence shown here is derived from an EMBL/GenBank/DDBJ whole genome shotgun (WGS) entry which is preliminary data.</text>
</comment>
<dbReference type="InterPro" id="IPR001878">
    <property type="entry name" value="Znf_CCHC"/>
</dbReference>
<evidence type="ECO:0000256" key="1">
    <source>
        <dbReference type="PROSITE-ProRule" id="PRU00047"/>
    </source>
</evidence>
<dbReference type="EMBL" id="JAANIU010001810">
    <property type="protein sequence ID" value="KAG1566245.1"/>
    <property type="molecule type" value="Genomic_DNA"/>
</dbReference>
<accession>A0A9P6YX08</accession>
<organism evidence="4 5">
    <name type="scientific">Rhizopus delemar</name>
    <dbReference type="NCBI Taxonomy" id="936053"/>
    <lineage>
        <taxon>Eukaryota</taxon>
        <taxon>Fungi</taxon>
        <taxon>Fungi incertae sedis</taxon>
        <taxon>Mucoromycota</taxon>
        <taxon>Mucoromycotina</taxon>
        <taxon>Mucoromycetes</taxon>
        <taxon>Mucorales</taxon>
        <taxon>Mucorineae</taxon>
        <taxon>Rhizopodaceae</taxon>
        <taxon>Rhizopus</taxon>
    </lineage>
</organism>
<dbReference type="GO" id="GO:0008270">
    <property type="term" value="F:zinc ion binding"/>
    <property type="evidence" value="ECO:0007669"/>
    <property type="project" value="UniProtKB-KW"/>
</dbReference>
<feature type="domain" description="CCHC-type" evidence="3">
    <location>
        <begin position="221"/>
        <end position="234"/>
    </location>
</feature>
<keyword evidence="5" id="KW-1185">Reference proteome</keyword>
<keyword evidence="1" id="KW-0479">Metal-binding</keyword>
<dbReference type="Proteomes" id="UP000740926">
    <property type="component" value="Unassembled WGS sequence"/>
</dbReference>
<feature type="compositionally biased region" description="Low complexity" evidence="2">
    <location>
        <begin position="360"/>
        <end position="381"/>
    </location>
</feature>
<dbReference type="PROSITE" id="PS50158">
    <property type="entry name" value="ZF_CCHC"/>
    <property type="match status" value="1"/>
</dbReference>
<dbReference type="SMART" id="SM00343">
    <property type="entry name" value="ZnF_C2HC"/>
    <property type="match status" value="2"/>
</dbReference>